<comment type="caution">
    <text evidence="2">The sequence shown here is derived from an EMBL/GenBank/DDBJ whole genome shotgun (WGS) entry which is preliminary data.</text>
</comment>
<proteinExistence type="predicted"/>
<gene>
    <name evidence="2" type="ORF">EV420DRAFT_1487506</name>
</gene>
<dbReference type="EMBL" id="JAUEPS010000126">
    <property type="protein sequence ID" value="KAK0436478.1"/>
    <property type="molecule type" value="Genomic_DNA"/>
</dbReference>
<sequence length="227" mass="25985">MASNTFSHYLTAVLTTGTAVYIPVPYRQPSSESLDGTVYGPAVARHCTVAIRPYTVYGTNVTTIPPDEILDKLRIIERFAGNESRFLLVVKMMIQQHWACILVTGLLLILYLYTDSFELKTGHRSIALPSSRKGNIRRCWVLSLETWVRKTAIRVWEQVGGLQLSGWNRLNLHLESSHRIWETFKVRKPKEQRLNGQRLTRSVIDMRTYEVDGMTALEVDIPDSIHK</sequence>
<dbReference type="GeneID" id="85354080"/>
<reference evidence="2" key="1">
    <citation type="submission" date="2023-06" db="EMBL/GenBank/DDBJ databases">
        <authorList>
            <consortium name="Lawrence Berkeley National Laboratory"/>
            <person name="Ahrendt S."/>
            <person name="Sahu N."/>
            <person name="Indic B."/>
            <person name="Wong-Bajracharya J."/>
            <person name="Merenyi Z."/>
            <person name="Ke H.-M."/>
            <person name="Monk M."/>
            <person name="Kocsube S."/>
            <person name="Drula E."/>
            <person name="Lipzen A."/>
            <person name="Balint B."/>
            <person name="Henrissat B."/>
            <person name="Andreopoulos B."/>
            <person name="Martin F.M."/>
            <person name="Harder C.B."/>
            <person name="Rigling D."/>
            <person name="Ford K.L."/>
            <person name="Foster G.D."/>
            <person name="Pangilinan J."/>
            <person name="Papanicolaou A."/>
            <person name="Barry K."/>
            <person name="LaButti K."/>
            <person name="Viragh M."/>
            <person name="Koriabine M."/>
            <person name="Yan M."/>
            <person name="Riley R."/>
            <person name="Champramary S."/>
            <person name="Plett K.L."/>
            <person name="Tsai I.J."/>
            <person name="Slot J."/>
            <person name="Sipos G."/>
            <person name="Plett J."/>
            <person name="Nagy L.G."/>
            <person name="Grigoriev I.V."/>
        </authorList>
    </citation>
    <scope>NUCLEOTIDE SEQUENCE</scope>
    <source>
        <strain evidence="2">CCBAS 213</strain>
    </source>
</reference>
<name>A0AA39J5I6_ARMTA</name>
<keyword evidence="1" id="KW-0472">Membrane</keyword>
<evidence type="ECO:0000313" key="3">
    <source>
        <dbReference type="Proteomes" id="UP001175211"/>
    </source>
</evidence>
<dbReference type="Proteomes" id="UP001175211">
    <property type="component" value="Unassembled WGS sequence"/>
</dbReference>
<protein>
    <submittedName>
        <fullName evidence="2">Uncharacterized protein</fullName>
    </submittedName>
</protein>
<feature type="transmembrane region" description="Helical" evidence="1">
    <location>
        <begin position="97"/>
        <end position="114"/>
    </location>
</feature>
<accession>A0AA39J5I6</accession>
<evidence type="ECO:0000313" key="2">
    <source>
        <dbReference type="EMBL" id="KAK0436478.1"/>
    </source>
</evidence>
<keyword evidence="1" id="KW-1133">Transmembrane helix</keyword>
<organism evidence="2 3">
    <name type="scientific">Armillaria tabescens</name>
    <name type="common">Ringless honey mushroom</name>
    <name type="synonym">Agaricus tabescens</name>
    <dbReference type="NCBI Taxonomy" id="1929756"/>
    <lineage>
        <taxon>Eukaryota</taxon>
        <taxon>Fungi</taxon>
        <taxon>Dikarya</taxon>
        <taxon>Basidiomycota</taxon>
        <taxon>Agaricomycotina</taxon>
        <taxon>Agaricomycetes</taxon>
        <taxon>Agaricomycetidae</taxon>
        <taxon>Agaricales</taxon>
        <taxon>Marasmiineae</taxon>
        <taxon>Physalacriaceae</taxon>
        <taxon>Desarmillaria</taxon>
    </lineage>
</organism>
<dbReference type="RefSeq" id="XP_060322281.1">
    <property type="nucleotide sequence ID" value="XM_060470532.1"/>
</dbReference>
<keyword evidence="3" id="KW-1185">Reference proteome</keyword>
<keyword evidence="1" id="KW-0812">Transmembrane</keyword>
<evidence type="ECO:0000256" key="1">
    <source>
        <dbReference type="SAM" id="Phobius"/>
    </source>
</evidence>
<dbReference type="AlphaFoldDB" id="A0AA39J5I6"/>